<feature type="signal peptide" evidence="4">
    <location>
        <begin position="1"/>
        <end position="17"/>
    </location>
</feature>
<evidence type="ECO:0000313" key="7">
    <source>
        <dbReference type="Proteomes" id="UP001279410"/>
    </source>
</evidence>
<dbReference type="PANTHER" id="PTHR47966">
    <property type="entry name" value="BETA-SITE APP-CLEAVING ENZYME, ISOFORM A-RELATED"/>
    <property type="match status" value="1"/>
</dbReference>
<feature type="disulfide bond" evidence="3">
    <location>
        <begin position="115"/>
        <end position="120"/>
    </location>
</feature>
<comment type="caution">
    <text evidence="6">The sequence shown here is derived from an EMBL/GenBank/DDBJ whole genome shotgun (WGS) entry which is preliminary data.</text>
</comment>
<organism evidence="6 7">
    <name type="scientific">Lates japonicus</name>
    <name type="common">Japanese lates</name>
    <dbReference type="NCBI Taxonomy" id="270547"/>
    <lineage>
        <taxon>Eukaryota</taxon>
        <taxon>Metazoa</taxon>
        <taxon>Chordata</taxon>
        <taxon>Craniata</taxon>
        <taxon>Vertebrata</taxon>
        <taxon>Euteleostomi</taxon>
        <taxon>Actinopterygii</taxon>
        <taxon>Neopterygii</taxon>
        <taxon>Teleostei</taxon>
        <taxon>Neoteleostei</taxon>
        <taxon>Acanthomorphata</taxon>
        <taxon>Carangaria</taxon>
        <taxon>Carangaria incertae sedis</taxon>
        <taxon>Centropomidae</taxon>
        <taxon>Lates</taxon>
    </lineage>
</organism>
<evidence type="ECO:0000313" key="6">
    <source>
        <dbReference type="EMBL" id="GLD48192.1"/>
    </source>
</evidence>
<dbReference type="Gene3D" id="6.10.140.60">
    <property type="match status" value="1"/>
</dbReference>
<dbReference type="InterPro" id="IPR001461">
    <property type="entry name" value="Aspartic_peptidase_A1"/>
</dbReference>
<dbReference type="Proteomes" id="UP001279410">
    <property type="component" value="Unassembled WGS sequence"/>
</dbReference>
<keyword evidence="2 3" id="KW-1015">Disulfide bond</keyword>
<sequence length="192" mass="21786">MLRMLLLVLVFWTWTSSALIRVPLGRVRSIRTQLRAAGLLEDFLRDHHADMFNRRYAQCFPPGTPSLRLGRSSEKIYNFMDAQYYGEISLGTPGQNFSVIFDTGSADLWVPSSYCVSEACDCDKKFKRCTRRFRAFESTSFHHDGRMFGIHYGSGHLLGVIARDTLKVGDRPSGQEFGSRSMSQCHVCNGEV</sequence>
<dbReference type="EMBL" id="BRZM01000005">
    <property type="protein sequence ID" value="GLD48192.1"/>
    <property type="molecule type" value="Genomic_DNA"/>
</dbReference>
<feature type="chain" id="PRO_5042154503" evidence="4">
    <location>
        <begin position="18"/>
        <end position="192"/>
    </location>
</feature>
<evidence type="ECO:0000256" key="3">
    <source>
        <dbReference type="PIRSR" id="PIRSR601461-2"/>
    </source>
</evidence>
<dbReference type="GO" id="GO:0004190">
    <property type="term" value="F:aspartic-type endopeptidase activity"/>
    <property type="evidence" value="ECO:0007669"/>
    <property type="project" value="InterPro"/>
</dbReference>
<dbReference type="InterPro" id="IPR001969">
    <property type="entry name" value="Aspartic_peptidase_AS"/>
</dbReference>
<reference evidence="6" key="1">
    <citation type="submission" date="2022-08" db="EMBL/GenBank/DDBJ databases">
        <title>Genome sequencing of akame (Lates japonicus).</title>
        <authorList>
            <person name="Hashiguchi Y."/>
            <person name="Takahashi H."/>
        </authorList>
    </citation>
    <scope>NUCLEOTIDE SEQUENCE</scope>
    <source>
        <strain evidence="6">Kochi</strain>
    </source>
</reference>
<dbReference type="InterPro" id="IPR012848">
    <property type="entry name" value="Aspartic_peptidase_N"/>
</dbReference>
<evidence type="ECO:0000259" key="5">
    <source>
        <dbReference type="PROSITE" id="PS51767"/>
    </source>
</evidence>
<dbReference type="SUPFAM" id="SSF50630">
    <property type="entry name" value="Acid proteases"/>
    <property type="match status" value="1"/>
</dbReference>
<gene>
    <name evidence="6" type="ORF">AKAME5_000220600</name>
</gene>
<name>A0AAD3M5U6_LATJO</name>
<feature type="domain" description="Peptidase A1" evidence="5">
    <location>
        <begin position="84"/>
        <end position="192"/>
    </location>
</feature>
<dbReference type="InterPro" id="IPR033121">
    <property type="entry name" value="PEPTIDASE_A1"/>
</dbReference>
<dbReference type="Gene3D" id="2.40.70.10">
    <property type="entry name" value="Acid Proteases"/>
    <property type="match status" value="1"/>
</dbReference>
<keyword evidence="7" id="KW-1185">Reference proteome</keyword>
<comment type="similarity">
    <text evidence="1">Belongs to the peptidase A1 family.</text>
</comment>
<accession>A0AAD3M5U6</accession>
<dbReference type="PANTHER" id="PTHR47966:SF37">
    <property type="entry name" value="CATHEPSIN E-A-LIKE"/>
    <property type="match status" value="1"/>
</dbReference>
<evidence type="ECO:0000256" key="1">
    <source>
        <dbReference type="ARBA" id="ARBA00007447"/>
    </source>
</evidence>
<dbReference type="InterPro" id="IPR021109">
    <property type="entry name" value="Peptidase_aspartic_dom_sf"/>
</dbReference>
<proteinExistence type="inferred from homology"/>
<dbReference type="Pfam" id="PF07966">
    <property type="entry name" value="A1_Propeptide"/>
    <property type="match status" value="1"/>
</dbReference>
<keyword evidence="4" id="KW-0732">Signal</keyword>
<dbReference type="AlphaFoldDB" id="A0AAD3M5U6"/>
<dbReference type="FunFam" id="2.40.70.10:FF:000008">
    <property type="entry name" value="Cathepsin D"/>
    <property type="match status" value="1"/>
</dbReference>
<dbReference type="Pfam" id="PF00026">
    <property type="entry name" value="Asp"/>
    <property type="match status" value="1"/>
</dbReference>
<evidence type="ECO:0000256" key="2">
    <source>
        <dbReference type="ARBA" id="ARBA00023157"/>
    </source>
</evidence>
<dbReference type="PROSITE" id="PS51767">
    <property type="entry name" value="PEPTIDASE_A1"/>
    <property type="match status" value="1"/>
</dbReference>
<dbReference type="GO" id="GO:0006508">
    <property type="term" value="P:proteolysis"/>
    <property type="evidence" value="ECO:0007669"/>
    <property type="project" value="InterPro"/>
</dbReference>
<protein>
    <submittedName>
        <fullName evidence="6">Cathepsin E-like protein</fullName>
    </submittedName>
</protein>
<evidence type="ECO:0000256" key="4">
    <source>
        <dbReference type="SAM" id="SignalP"/>
    </source>
</evidence>
<dbReference type="PROSITE" id="PS00141">
    <property type="entry name" value="ASP_PROTEASE"/>
    <property type="match status" value="1"/>
</dbReference>